<dbReference type="InterPro" id="IPR051251">
    <property type="entry name" value="STK_FNIP-Repeat"/>
</dbReference>
<sequence length="673" mass="77174">MEESLLLLLSNINKIDETFIDSILTLSINGLFISYDQLMKYCNDNQSAKNKKLNNNNKRSRDSDEEYNQIGLNSKQIELLYQHTKTLDLEGKQKIINNVVLKNDHGDYDSEKYNYKIKFLHSIGFVIENNKKHINQQKQITDSNKLSSSSSSSSLLLSENKEIYIVSEPNEKSDRNYFLFKKVWSNLIVRSEILFHLRIYNCFLNFKYECREKDLKNFRYRSYLNSIKLKGSGEYYEDENDQIDQDSLPYQIQEISFCDSYFPILGVGCIPESIKKLKFHDEFNSPLSKDLFKDGTGDSVTSITMGNRFNKPLNWLPKNLKSIKLGWEFQQNIYPGQLPSTLESIRFSDSYRGTITPGSLGEFVNGINVVYDGINHQKIGKIENFNENKIPSSAVCLEFGSNFNGFIQPGDIPHSVTSLKFPLFYNQKIRAGTLPPSIKSITFGDHWDRFIEPFSLPPSLTSLKFGKRFNNRVDSGPNQVIIPSSITNLEFGASFNQVIPIGLFRNSSLKNLKFGEQFDQVIHERTLPKTLISLDLGGFNKPILVGSLPQSLENLRFGSFFNQPLTLGSLPSNLKSLELSSNFNHQILVGVLPDSITNLIFGYDFDIEIDYFVLPKSLKTLTLQSPSYPHHLSLAMNVPKSLKSIYINRKNLYLIQSLKTDFFSKYIRLFELE</sequence>
<keyword evidence="4" id="KW-1185">Reference proteome</keyword>
<protein>
    <recommendedName>
        <fullName evidence="5">FNIP repeat-containing protein</fullName>
    </recommendedName>
</protein>
<dbReference type="AlphaFoldDB" id="A0AAN7YYU9"/>
<dbReference type="InterPro" id="IPR008615">
    <property type="entry name" value="FNIP"/>
</dbReference>
<dbReference type="InterPro" id="IPR032675">
    <property type="entry name" value="LRR_dom_sf"/>
</dbReference>
<keyword evidence="1" id="KW-0677">Repeat</keyword>
<accession>A0AAN7YYU9</accession>
<evidence type="ECO:0000313" key="4">
    <source>
        <dbReference type="Proteomes" id="UP001344447"/>
    </source>
</evidence>
<dbReference type="SUPFAM" id="SSF52058">
    <property type="entry name" value="L domain-like"/>
    <property type="match status" value="1"/>
</dbReference>
<comment type="caution">
    <text evidence="3">The sequence shown here is derived from an EMBL/GenBank/DDBJ whole genome shotgun (WGS) entry which is preliminary data.</text>
</comment>
<dbReference type="PANTHER" id="PTHR32134:SF169">
    <property type="entry name" value="FNIP REPEAT-CONTAINING PROTEIN-RELATED"/>
    <property type="match status" value="1"/>
</dbReference>
<dbReference type="Proteomes" id="UP001344447">
    <property type="component" value="Unassembled WGS sequence"/>
</dbReference>
<organism evidence="3 4">
    <name type="scientific">Dictyostelium firmibasis</name>
    <dbReference type="NCBI Taxonomy" id="79012"/>
    <lineage>
        <taxon>Eukaryota</taxon>
        <taxon>Amoebozoa</taxon>
        <taxon>Evosea</taxon>
        <taxon>Eumycetozoa</taxon>
        <taxon>Dictyostelia</taxon>
        <taxon>Dictyosteliales</taxon>
        <taxon>Dictyosteliaceae</taxon>
        <taxon>Dictyostelium</taxon>
    </lineage>
</organism>
<dbReference type="Gene3D" id="3.80.10.10">
    <property type="entry name" value="Ribonuclease Inhibitor"/>
    <property type="match status" value="1"/>
</dbReference>
<feature type="region of interest" description="Disordered" evidence="2">
    <location>
        <begin position="47"/>
        <end position="66"/>
    </location>
</feature>
<dbReference type="PANTHER" id="PTHR32134">
    <property type="entry name" value="FNIP REPEAT-CONTAINING PROTEIN"/>
    <property type="match status" value="1"/>
</dbReference>
<gene>
    <name evidence="3" type="ORF">RB653_002630</name>
</gene>
<name>A0AAN7YYU9_9MYCE</name>
<evidence type="ECO:0000313" key="3">
    <source>
        <dbReference type="EMBL" id="KAK5577685.1"/>
    </source>
</evidence>
<reference evidence="3 4" key="1">
    <citation type="submission" date="2023-11" db="EMBL/GenBank/DDBJ databases">
        <title>Dfirmibasis_genome.</title>
        <authorList>
            <person name="Edelbroek B."/>
            <person name="Kjellin J."/>
            <person name="Jerlstrom-Hultqvist J."/>
            <person name="Soderbom F."/>
        </authorList>
    </citation>
    <scope>NUCLEOTIDE SEQUENCE [LARGE SCALE GENOMIC DNA]</scope>
    <source>
        <strain evidence="3 4">TNS-C-14</strain>
    </source>
</reference>
<dbReference type="Pfam" id="PF05725">
    <property type="entry name" value="FNIP"/>
    <property type="match status" value="7"/>
</dbReference>
<evidence type="ECO:0008006" key="5">
    <source>
        <dbReference type="Google" id="ProtNLM"/>
    </source>
</evidence>
<dbReference type="EMBL" id="JAVFKY010000004">
    <property type="protein sequence ID" value="KAK5577685.1"/>
    <property type="molecule type" value="Genomic_DNA"/>
</dbReference>
<evidence type="ECO:0000256" key="2">
    <source>
        <dbReference type="SAM" id="MobiDB-lite"/>
    </source>
</evidence>
<evidence type="ECO:0000256" key="1">
    <source>
        <dbReference type="ARBA" id="ARBA00022737"/>
    </source>
</evidence>
<proteinExistence type="predicted"/>